<dbReference type="GO" id="GO:0009295">
    <property type="term" value="C:nucleoid"/>
    <property type="evidence" value="ECO:0007669"/>
    <property type="project" value="TreeGrafter"/>
</dbReference>
<dbReference type="Proteomes" id="UP000031641">
    <property type="component" value="Chromosome"/>
</dbReference>
<gene>
    <name evidence="4" type="primary">ssb</name>
    <name evidence="4" type="ORF">MCAN360_0461</name>
</gene>
<evidence type="ECO:0000256" key="1">
    <source>
        <dbReference type="ARBA" id="ARBA00023125"/>
    </source>
</evidence>
<comment type="subunit">
    <text evidence="2">Homotetramer.</text>
</comment>
<dbReference type="STRING" id="29554.MCAN360_0461"/>
<reference evidence="5" key="1">
    <citation type="journal article" date="2014" name="Genome Announc.">
        <title>Complete Genome Sequence of Mycoplasma canadense Strain HAZ 360_1 from Bovine Mastitic Milk in Japan.</title>
        <authorList>
            <person name="Hata E."/>
        </authorList>
    </citation>
    <scope>NUCLEOTIDE SEQUENCE [LARGE SCALE GENOMIC DNA]</scope>
    <source>
        <strain evidence="5">HAZ360_1</strain>
    </source>
</reference>
<dbReference type="AlphaFoldDB" id="A0A077LBU7"/>
<evidence type="ECO:0000256" key="2">
    <source>
        <dbReference type="HAMAP-Rule" id="MF_00984"/>
    </source>
</evidence>
<dbReference type="InterPro" id="IPR012340">
    <property type="entry name" value="NA-bd_OB-fold"/>
</dbReference>
<comment type="caution">
    <text evidence="2">Lacks conserved residue(s) required for the propagation of feature annotation.</text>
</comment>
<dbReference type="Gene3D" id="2.40.50.140">
    <property type="entry name" value="Nucleic acid-binding proteins"/>
    <property type="match status" value="1"/>
</dbReference>
<evidence type="ECO:0000313" key="4">
    <source>
        <dbReference type="EMBL" id="BAP39599.1"/>
    </source>
</evidence>
<evidence type="ECO:0000313" key="5">
    <source>
        <dbReference type="Proteomes" id="UP000031641"/>
    </source>
</evidence>
<dbReference type="InterPro" id="IPR000424">
    <property type="entry name" value="Primosome_PriB/ssb"/>
</dbReference>
<keyword evidence="5" id="KW-1185">Reference proteome</keyword>
<proteinExistence type="inferred from homology"/>
<dbReference type="OrthoDB" id="9809878at2"/>
<dbReference type="NCBIfam" id="TIGR00621">
    <property type="entry name" value="ssb"/>
    <property type="match status" value="1"/>
</dbReference>
<dbReference type="HOGENOM" id="CLU_078758_6_2_14"/>
<dbReference type="EMBL" id="AP014631">
    <property type="protein sequence ID" value="BAP39599.1"/>
    <property type="molecule type" value="Genomic_DNA"/>
</dbReference>
<dbReference type="Pfam" id="PF00436">
    <property type="entry name" value="SSB"/>
    <property type="match status" value="1"/>
</dbReference>
<name>A0A077LBU7_9BACT</name>
<dbReference type="KEGG" id="mcan:MCAN360_0461"/>
<dbReference type="SUPFAM" id="SSF50249">
    <property type="entry name" value="Nucleic acid-binding proteins"/>
    <property type="match status" value="1"/>
</dbReference>
<dbReference type="CDD" id="cd04496">
    <property type="entry name" value="SSB_OBF"/>
    <property type="match status" value="1"/>
</dbReference>
<dbReference type="GO" id="GO:0003697">
    <property type="term" value="F:single-stranded DNA binding"/>
    <property type="evidence" value="ECO:0007669"/>
    <property type="project" value="UniProtKB-UniRule"/>
</dbReference>
<dbReference type="PANTHER" id="PTHR10302:SF27">
    <property type="entry name" value="SINGLE-STRANDED DNA-BINDING PROTEIN"/>
    <property type="match status" value="1"/>
</dbReference>
<accession>A0A077LBU7</accession>
<organism evidence="4 5">
    <name type="scientific">Metamycoplasma canadense</name>
    <dbReference type="NCBI Taxonomy" id="29554"/>
    <lineage>
        <taxon>Bacteria</taxon>
        <taxon>Bacillati</taxon>
        <taxon>Mycoplasmatota</taxon>
        <taxon>Mycoplasmoidales</taxon>
        <taxon>Metamycoplasmataceae</taxon>
        <taxon>Metamycoplasma</taxon>
    </lineage>
</organism>
<dbReference type="HAMAP" id="MF_00984">
    <property type="entry name" value="SSB"/>
    <property type="match status" value="1"/>
</dbReference>
<dbReference type="RefSeq" id="WP_045433844.1">
    <property type="nucleotide sequence ID" value="NZ_AP014631.1"/>
</dbReference>
<protein>
    <recommendedName>
        <fullName evidence="2 3">Single-stranded DNA-binding protein</fullName>
        <shortName evidence="2">SSB</shortName>
    </recommendedName>
</protein>
<dbReference type="GO" id="GO:0006260">
    <property type="term" value="P:DNA replication"/>
    <property type="evidence" value="ECO:0007669"/>
    <property type="project" value="InterPro"/>
</dbReference>
<keyword evidence="1 2" id="KW-0238">DNA-binding</keyword>
<dbReference type="InterPro" id="IPR011344">
    <property type="entry name" value="ssDNA-bd"/>
</dbReference>
<evidence type="ECO:0000256" key="3">
    <source>
        <dbReference type="RuleBase" id="RU000524"/>
    </source>
</evidence>
<dbReference type="PROSITE" id="PS50935">
    <property type="entry name" value="SSB"/>
    <property type="match status" value="1"/>
</dbReference>
<sequence length="156" mass="17590">MNKVILLGRLVSKPYKGLAGSGIEYSRFTIAVTRSYSAPNAEPVSDFIPCIAWRSNATFINKYLDKGSLLFIEGSFQSSRFTDANGQAINNYVVSIEKIKSLESKEITEARRKNNSKEFSISNEESKDIIENQKFIEANQPEDTDVYDDGLVWDNM</sequence>
<dbReference type="PANTHER" id="PTHR10302">
    <property type="entry name" value="SINGLE-STRANDED DNA-BINDING PROTEIN"/>
    <property type="match status" value="1"/>
</dbReference>